<dbReference type="RefSeq" id="WP_065994077.1">
    <property type="nucleotide sequence ID" value="NZ_CP029397.2"/>
</dbReference>
<sequence>MTYNINRVHFQKPESINSNFFLVDEKQTNYHKILIVAFFGEYPDGSSGNEHGEYIATISMLGLQAFNPSCIILDFRELFYHWGDSILDVFGDIHQFKNDKTNPNEPPFPIIVVSSSKSSGLLSLITEYGENRPDWHFFDMVKAIDYAIEKAEEWLDS</sequence>
<evidence type="ECO:0008006" key="3">
    <source>
        <dbReference type="Google" id="ProtNLM"/>
    </source>
</evidence>
<evidence type="ECO:0000313" key="2">
    <source>
        <dbReference type="Proteomes" id="UP000245977"/>
    </source>
</evidence>
<organism evidence="1 2">
    <name type="scientific">Acinetobacter defluvii</name>
    <dbReference type="NCBI Taxonomy" id="1871111"/>
    <lineage>
        <taxon>Bacteria</taxon>
        <taxon>Pseudomonadati</taxon>
        <taxon>Pseudomonadota</taxon>
        <taxon>Gammaproteobacteria</taxon>
        <taxon>Moraxellales</taxon>
        <taxon>Moraxellaceae</taxon>
        <taxon>Acinetobacter</taxon>
    </lineage>
</organism>
<dbReference type="AlphaFoldDB" id="A0A2S2FAM4"/>
<accession>A0A2S2FAM4</accession>
<evidence type="ECO:0000313" key="1">
    <source>
        <dbReference type="EMBL" id="AWL27960.1"/>
    </source>
</evidence>
<name>A0A2S2FAM4_9GAMM</name>
<dbReference type="OrthoDB" id="5197970at2"/>
<protein>
    <recommendedName>
        <fullName evidence="3">STAS/SEC14 domain-containing protein</fullName>
    </recommendedName>
</protein>
<dbReference type="KEGG" id="adv:DJ533_04845"/>
<keyword evidence="2" id="KW-1185">Reference proteome</keyword>
<reference evidence="1" key="1">
    <citation type="submission" date="2019-08" db="EMBL/GenBank/DDBJ databases">
        <title>The complete genome of Acinetobacter defluvii strain WCHAD010030.</title>
        <authorList>
            <person name="Hu Y."/>
            <person name="Qin J."/>
            <person name="Feng Y."/>
            <person name="Zong Z."/>
        </authorList>
    </citation>
    <scope>NUCLEOTIDE SEQUENCE</scope>
    <source>
        <strain evidence="1">WCHA30</strain>
    </source>
</reference>
<dbReference type="STRING" id="1871111.GCA_001704615_03423"/>
<gene>
    <name evidence="1" type="ORF">DJ533_04845</name>
</gene>
<dbReference type="EMBL" id="CP029397">
    <property type="protein sequence ID" value="AWL27960.1"/>
    <property type="molecule type" value="Genomic_DNA"/>
</dbReference>
<dbReference type="Proteomes" id="UP000245977">
    <property type="component" value="Chromosome"/>
</dbReference>
<proteinExistence type="predicted"/>